<feature type="transmembrane region" description="Helical" evidence="2">
    <location>
        <begin position="93"/>
        <end position="113"/>
    </location>
</feature>
<feature type="compositionally biased region" description="Acidic residues" evidence="1">
    <location>
        <begin position="20"/>
        <end position="30"/>
    </location>
</feature>
<feature type="domain" description="LytR/CpsA/Psr regulator C-terminal" evidence="3">
    <location>
        <begin position="198"/>
        <end position="288"/>
    </location>
</feature>
<organism evidence="4 5">
    <name type="scientific">Corynebacterium lactis RW2-5</name>
    <dbReference type="NCBI Taxonomy" id="1408189"/>
    <lineage>
        <taxon>Bacteria</taxon>
        <taxon>Bacillati</taxon>
        <taxon>Actinomycetota</taxon>
        <taxon>Actinomycetes</taxon>
        <taxon>Mycobacteriales</taxon>
        <taxon>Corynebacteriaceae</taxon>
        <taxon>Corynebacterium</taxon>
    </lineage>
</organism>
<keyword evidence="2" id="KW-1133">Transmembrane helix</keyword>
<feature type="compositionally biased region" description="Low complexity" evidence="1">
    <location>
        <begin position="48"/>
        <end position="65"/>
    </location>
</feature>
<sequence>MSDQLNPQNSPRRGRHRLDDDFDEYDDYGEYSENGQYGAYSENSAAVSATGAAGASGTAGASGAAGAAGAGASGAEADSSVGDGAGQGRSLRILAAVCLFIGVCLVGYGIYAFSTGGGSDEQTPSETVVSSQTNGSESQSSSQDVPPPPPPAAPSESGVPMPPPAASDAAKPEDKPQGQERAEEGAPADAPRVDRGATKITVLNNSQVTGLADKVSEKVGGQGWGRGATGNAPENEMGIWEKTTVYFAKDNAKEKAAAEELARENGWVTAPRDERLEGKPVGIVVIVTDQAN</sequence>
<dbReference type="InterPro" id="IPR027381">
    <property type="entry name" value="LytR/CpsA/Psr_C"/>
</dbReference>
<feature type="region of interest" description="Disordered" evidence="1">
    <location>
        <begin position="48"/>
        <end position="84"/>
    </location>
</feature>
<gene>
    <name evidence="4" type="ORF">CLAC_10995</name>
</gene>
<feature type="compositionally biased region" description="Low complexity" evidence="1">
    <location>
        <begin position="135"/>
        <end position="144"/>
    </location>
</feature>
<evidence type="ECO:0000313" key="4">
    <source>
        <dbReference type="EMBL" id="ALA68112.1"/>
    </source>
</evidence>
<dbReference type="RefSeq" id="WP_053412919.1">
    <property type="nucleotide sequence ID" value="NZ_CP006841.1"/>
</dbReference>
<keyword evidence="5" id="KW-1185">Reference proteome</keyword>
<feature type="compositionally biased region" description="Polar residues" evidence="1">
    <location>
        <begin position="1"/>
        <end position="11"/>
    </location>
</feature>
<protein>
    <recommendedName>
        <fullName evidence="3">LytR/CpsA/Psr regulator C-terminal domain-containing protein</fullName>
    </recommendedName>
</protein>
<dbReference type="KEGG" id="clw:CLAC_10995"/>
<feature type="region of interest" description="Disordered" evidence="1">
    <location>
        <begin position="1"/>
        <end position="36"/>
    </location>
</feature>
<dbReference type="AlphaFoldDB" id="A0A0K2H249"/>
<accession>A0A0K2H249</accession>
<name>A0A0K2H249_9CORY</name>
<proteinExistence type="predicted"/>
<dbReference type="Pfam" id="PF13399">
    <property type="entry name" value="LytR_C"/>
    <property type="match status" value="1"/>
</dbReference>
<feature type="compositionally biased region" description="Basic and acidic residues" evidence="1">
    <location>
        <begin position="170"/>
        <end position="184"/>
    </location>
</feature>
<dbReference type="Gene3D" id="3.30.70.2390">
    <property type="match status" value="1"/>
</dbReference>
<dbReference type="EMBL" id="CP006841">
    <property type="protein sequence ID" value="ALA68112.1"/>
    <property type="molecule type" value="Genomic_DNA"/>
</dbReference>
<evidence type="ECO:0000256" key="1">
    <source>
        <dbReference type="SAM" id="MobiDB-lite"/>
    </source>
</evidence>
<evidence type="ECO:0000313" key="5">
    <source>
        <dbReference type="Proteomes" id="UP000058446"/>
    </source>
</evidence>
<feature type="region of interest" description="Disordered" evidence="1">
    <location>
        <begin position="116"/>
        <end position="201"/>
    </location>
</feature>
<dbReference type="STRING" id="1408189.CLAC_10995"/>
<dbReference type="Proteomes" id="UP000058446">
    <property type="component" value="Chromosome"/>
</dbReference>
<feature type="compositionally biased region" description="Polar residues" evidence="1">
    <location>
        <begin position="120"/>
        <end position="134"/>
    </location>
</feature>
<keyword evidence="2" id="KW-0472">Membrane</keyword>
<keyword evidence="2" id="KW-0812">Transmembrane</keyword>
<evidence type="ECO:0000259" key="3">
    <source>
        <dbReference type="Pfam" id="PF13399"/>
    </source>
</evidence>
<dbReference type="OrthoDB" id="4427862at2"/>
<feature type="compositionally biased region" description="Low complexity" evidence="1">
    <location>
        <begin position="73"/>
        <end position="82"/>
    </location>
</feature>
<evidence type="ECO:0000256" key="2">
    <source>
        <dbReference type="SAM" id="Phobius"/>
    </source>
</evidence>
<dbReference type="PATRIC" id="fig|1408189.4.peg.2214"/>
<reference evidence="4 5" key="1">
    <citation type="submission" date="2013-10" db="EMBL/GenBank/DDBJ databases">
        <title>Complete genome sequence of Corynebacterium lactis DSM 45799(T), isolated from raw cow milk.</title>
        <authorList>
            <person name="Ruckert C."/>
            <person name="Albersmeier A."/>
            <person name="Lipski A."/>
            <person name="Kalinowski J."/>
        </authorList>
    </citation>
    <scope>NUCLEOTIDE SEQUENCE [LARGE SCALE GENOMIC DNA]</scope>
    <source>
        <strain evidence="4 5">RW2-5</strain>
    </source>
</reference>